<gene>
    <name evidence="1" type="ORF">CXU09_05385</name>
</gene>
<accession>A0AAP8NM52</accession>
<name>A0AAP8NM52_9BACT</name>
<protein>
    <submittedName>
        <fullName evidence="1">Uncharacterized protein</fullName>
    </submittedName>
</protein>
<dbReference type="EMBL" id="PJKN01000002">
    <property type="protein sequence ID" value="PNC57005.1"/>
    <property type="molecule type" value="Genomic_DNA"/>
</dbReference>
<organism evidence="1 2">
    <name type="scientific">Akkermansia muciniphila</name>
    <dbReference type="NCBI Taxonomy" id="239935"/>
    <lineage>
        <taxon>Bacteria</taxon>
        <taxon>Pseudomonadati</taxon>
        <taxon>Verrucomicrobiota</taxon>
        <taxon>Verrucomicrobiia</taxon>
        <taxon>Verrucomicrobiales</taxon>
        <taxon>Akkermansiaceae</taxon>
        <taxon>Akkermansia</taxon>
    </lineage>
</organism>
<evidence type="ECO:0000313" key="1">
    <source>
        <dbReference type="EMBL" id="PNC57005.1"/>
    </source>
</evidence>
<sequence length="77" mass="8792">MSVIQNLEDSGKGEEPFFQPGLRVFSHSAFLRREHCPTESGLFRFSLTRVCSYQPLPEPFILPHGRAVKMQIWKGGD</sequence>
<dbReference type="AlphaFoldDB" id="A0AAP8NM52"/>
<evidence type="ECO:0000313" key="2">
    <source>
        <dbReference type="Proteomes" id="UP000235914"/>
    </source>
</evidence>
<dbReference type="Proteomes" id="UP000235914">
    <property type="component" value="Unassembled WGS sequence"/>
</dbReference>
<proteinExistence type="predicted"/>
<comment type="caution">
    <text evidence="1">The sequence shown here is derived from an EMBL/GenBank/DDBJ whole genome shotgun (WGS) entry which is preliminary data.</text>
</comment>
<reference evidence="1 2" key="1">
    <citation type="journal article" date="2017" name="BMC Genomics">
        <title>Genome sequencing of 39 Akkermansia muciniphila isolates reveals its population structure, genomic and functional diverisity, and global distribution in mammalian gut microbiotas.</title>
        <authorList>
            <person name="Guo X."/>
            <person name="Li S."/>
            <person name="Zhang J."/>
            <person name="Wu F."/>
            <person name="Li X."/>
            <person name="Wu D."/>
            <person name="Zhang M."/>
            <person name="Ou Z."/>
            <person name="Jie Z."/>
            <person name="Yan Q."/>
            <person name="Li P."/>
            <person name="Yi J."/>
            <person name="Peng Y."/>
        </authorList>
    </citation>
    <scope>NUCLEOTIDE SEQUENCE [LARGE SCALE GENOMIC DNA]</scope>
    <source>
        <strain evidence="1 2">GP43</strain>
    </source>
</reference>